<feature type="transmembrane region" description="Helical" evidence="10">
    <location>
        <begin position="278"/>
        <end position="301"/>
    </location>
</feature>
<dbReference type="GO" id="GO:0009246">
    <property type="term" value="P:enterobacterial common antigen biosynthetic process"/>
    <property type="evidence" value="ECO:0007669"/>
    <property type="project" value="TreeGrafter"/>
</dbReference>
<comment type="similarity">
    <text evidence="2">Belongs to the acyltransferase 3 family.</text>
</comment>
<dbReference type="EMBL" id="QEIT01000004">
    <property type="protein sequence ID" value="PWZ77293.1"/>
    <property type="molecule type" value="Genomic_DNA"/>
</dbReference>
<feature type="transmembrane region" description="Helical" evidence="10">
    <location>
        <begin position="152"/>
        <end position="168"/>
    </location>
</feature>
<evidence type="ECO:0000313" key="15">
    <source>
        <dbReference type="Proteomes" id="UP000256409"/>
    </source>
</evidence>
<organism evidence="13 15">
    <name type="scientific">Staphylococcus pseudintermedius</name>
    <dbReference type="NCBI Taxonomy" id="283734"/>
    <lineage>
        <taxon>Bacteria</taxon>
        <taxon>Bacillati</taxon>
        <taxon>Bacillota</taxon>
        <taxon>Bacilli</taxon>
        <taxon>Bacillales</taxon>
        <taxon>Staphylococcaceae</taxon>
        <taxon>Staphylococcus</taxon>
        <taxon>Staphylococcus intermedius group</taxon>
    </lineage>
</organism>
<feature type="transmembrane region" description="Helical" evidence="10">
    <location>
        <begin position="51"/>
        <end position="71"/>
    </location>
</feature>
<dbReference type="Proteomes" id="UP000246800">
    <property type="component" value="Unassembled WGS sequence"/>
</dbReference>
<proteinExistence type="inferred from homology"/>
<dbReference type="Proteomes" id="UP000256409">
    <property type="component" value="Unassembled WGS sequence"/>
</dbReference>
<gene>
    <name evidence="12" type="ORF">DD902_00145</name>
    <name evidence="13" type="ORF">DV961_04050</name>
</gene>
<evidence type="ECO:0000256" key="10">
    <source>
        <dbReference type="SAM" id="Phobius"/>
    </source>
</evidence>
<dbReference type="OrthoDB" id="65129at2"/>
<feature type="transmembrane region" description="Helical" evidence="10">
    <location>
        <begin position="12"/>
        <end position="31"/>
    </location>
</feature>
<dbReference type="RefSeq" id="WP_014612782.1">
    <property type="nucleotide sequence ID" value="NZ_AP019372.1"/>
</dbReference>
<dbReference type="GO" id="GO:0016413">
    <property type="term" value="F:O-acetyltransferase activity"/>
    <property type="evidence" value="ECO:0007669"/>
    <property type="project" value="TreeGrafter"/>
</dbReference>
<dbReference type="PANTHER" id="PTHR40074">
    <property type="entry name" value="O-ACETYLTRANSFERASE WECH"/>
    <property type="match status" value="1"/>
</dbReference>
<evidence type="ECO:0000256" key="8">
    <source>
        <dbReference type="ARBA" id="ARBA00042402"/>
    </source>
</evidence>
<comment type="subcellular location">
    <subcellularLocation>
        <location evidence="1">Cell membrane</location>
        <topology evidence="1">Multi-pass membrane protein</topology>
    </subcellularLocation>
</comment>
<evidence type="ECO:0000256" key="6">
    <source>
        <dbReference type="ARBA" id="ARBA00023136"/>
    </source>
</evidence>
<evidence type="ECO:0000256" key="9">
    <source>
        <dbReference type="ARBA" id="ARBA00042839"/>
    </source>
</evidence>
<feature type="transmembrane region" description="Helical" evidence="10">
    <location>
        <begin position="307"/>
        <end position="330"/>
    </location>
</feature>
<protein>
    <recommendedName>
        <fullName evidence="7">Probable poly-beta-1,6-N-acetyl-D-glucosamine export protein</fullName>
    </recommendedName>
    <alternativeName>
        <fullName evidence="9">Biofilm polysaccharide intercellular adhesin export protein</fullName>
    </alternativeName>
    <alternativeName>
        <fullName evidence="8">Intercellular adhesion protein C</fullName>
    </alternativeName>
</protein>
<evidence type="ECO:0000313" key="14">
    <source>
        <dbReference type="Proteomes" id="UP000246800"/>
    </source>
</evidence>
<dbReference type="EMBL" id="QQPC01000018">
    <property type="protein sequence ID" value="REA82911.1"/>
    <property type="molecule type" value="Genomic_DNA"/>
</dbReference>
<feature type="transmembrane region" description="Helical" evidence="10">
    <location>
        <begin position="83"/>
        <end position="102"/>
    </location>
</feature>
<reference evidence="15" key="3">
    <citation type="journal article" date="2018" name="Vet. Microbiol.">
        <title>Molecular epidemiology of methicillin-resistant staphylococci amongst veterinary personnel, personnel-owned pets, patients and the hospital environment of two companion animal veterinary hospitals.</title>
        <authorList>
            <person name="Worthing K.A."/>
            <person name="Brown J."/>
            <person name="Gerber L."/>
            <person name="Abraham S."/>
            <person name="Trott D."/>
            <person name="Norris J.M."/>
        </authorList>
    </citation>
    <scope>NUCLEOTIDE SEQUENCE [LARGE SCALE GENOMIC DNA]</scope>
    <source>
        <strain evidence="15">ST496-2</strain>
    </source>
</reference>
<sequence>MTRRKTKLELVYFRAFTCMLIILTHIFTEFMRHLDTSNLAELKLIYYLQHIVIFGTPSFIILSQLLTTLNYETVNVNYIWSRVKYILLPYFIVGTFYCFSESRITATSFTHQLFENLLLGRWHGYFIIVIMQFVLLSYVIFKVSPKIFDSKILLALSFIIQFSFLHQFDTNPAFAEKFMSIYPLSENTCMLGWIFFFFFGAYIGRRYNAVINFLRQYVFIIITLAILSFGVFVIFQQHDYGWVTSFNENLMLYHTLMFLLLLSLCLHFKQMMLGTINLISAFSFFIYLFHPIILSTLYEYFLNFADLTFVFIAISLLYTLGICIGIGLFLREFRIFRFAIGKQPYNLNIQLS</sequence>
<dbReference type="Pfam" id="PF01757">
    <property type="entry name" value="Acyl_transf_3"/>
    <property type="match status" value="1"/>
</dbReference>
<feature type="transmembrane region" description="Helical" evidence="10">
    <location>
        <begin position="216"/>
        <end position="235"/>
    </location>
</feature>
<keyword evidence="5 10" id="KW-1133">Transmembrane helix</keyword>
<reference evidence="13" key="2">
    <citation type="journal article" date="2018" name="Vet. Microbiol.">
        <title>Methicillin-resistant staphylococci amongst veterinary personnel, personnel-owned pets, patients and the hospital environment of two small animal veterinary hospitals.</title>
        <authorList>
            <person name="Worthing K.A."/>
            <person name="Brown J."/>
            <person name="Gerber L."/>
            <person name="Abraham S."/>
            <person name="Trott D."/>
            <person name="Norris J.M."/>
        </authorList>
    </citation>
    <scope>NUCLEOTIDE SEQUENCE</scope>
    <source>
        <strain evidence="13">ST496-2</strain>
    </source>
</reference>
<dbReference type="OMA" id="IFITEFL"/>
<feature type="transmembrane region" description="Helical" evidence="10">
    <location>
        <begin position="122"/>
        <end position="140"/>
    </location>
</feature>
<feature type="transmembrane region" description="Helical" evidence="10">
    <location>
        <begin position="250"/>
        <end position="266"/>
    </location>
</feature>
<comment type="caution">
    <text evidence="13">The sequence shown here is derived from an EMBL/GenBank/DDBJ whole genome shotgun (WGS) entry which is preliminary data.</text>
</comment>
<dbReference type="GeneID" id="93823984"/>
<evidence type="ECO:0000256" key="7">
    <source>
        <dbReference type="ARBA" id="ARBA00041028"/>
    </source>
</evidence>
<feature type="transmembrane region" description="Helical" evidence="10">
    <location>
        <begin position="180"/>
        <end position="204"/>
    </location>
</feature>
<feature type="domain" description="Acyltransferase 3" evidence="11">
    <location>
        <begin position="12"/>
        <end position="326"/>
    </location>
</feature>
<dbReference type="AlphaFoldDB" id="A0A317Z169"/>
<evidence type="ECO:0000256" key="1">
    <source>
        <dbReference type="ARBA" id="ARBA00004651"/>
    </source>
</evidence>
<evidence type="ECO:0000259" key="11">
    <source>
        <dbReference type="Pfam" id="PF01757"/>
    </source>
</evidence>
<keyword evidence="3" id="KW-1003">Cell membrane</keyword>
<evidence type="ECO:0000256" key="2">
    <source>
        <dbReference type="ARBA" id="ARBA00007400"/>
    </source>
</evidence>
<name>A0A317Z169_STAPS</name>
<keyword evidence="6 10" id="KW-0472">Membrane</keyword>
<accession>A0A317Z169</accession>
<evidence type="ECO:0000256" key="5">
    <source>
        <dbReference type="ARBA" id="ARBA00022989"/>
    </source>
</evidence>
<evidence type="ECO:0000256" key="4">
    <source>
        <dbReference type="ARBA" id="ARBA00022692"/>
    </source>
</evidence>
<dbReference type="GO" id="GO:0005886">
    <property type="term" value="C:plasma membrane"/>
    <property type="evidence" value="ECO:0007669"/>
    <property type="project" value="UniProtKB-SubCell"/>
</dbReference>
<dbReference type="PANTHER" id="PTHR40074:SF2">
    <property type="entry name" value="O-ACETYLTRANSFERASE WECH"/>
    <property type="match status" value="1"/>
</dbReference>
<evidence type="ECO:0000313" key="13">
    <source>
        <dbReference type="EMBL" id="REA82911.1"/>
    </source>
</evidence>
<evidence type="ECO:0000256" key="3">
    <source>
        <dbReference type="ARBA" id="ARBA00022475"/>
    </source>
</evidence>
<reference evidence="12 14" key="1">
    <citation type="journal article" date="2018" name="Vet. Microbiol.">
        <title>Clonal diversity and geographic distribution of methicillin-resistant Staphylococcus pseudintermedius from Australian animals: Discovery of novel sequence types.</title>
        <authorList>
            <person name="Worthing K.A."/>
            <person name="Abraham S."/>
            <person name="Coombs G.W."/>
            <person name="Pang S."/>
            <person name="Saputra S."/>
            <person name="Jordan D."/>
            <person name="Trott D.J."/>
            <person name="Norris J.M."/>
        </authorList>
    </citation>
    <scope>NUCLEOTIDE SEQUENCE [LARGE SCALE GENOMIC DNA]</scope>
    <source>
        <strain evidence="12 14">ST525 1</strain>
    </source>
</reference>
<keyword evidence="4 10" id="KW-0812">Transmembrane</keyword>
<dbReference type="InterPro" id="IPR002656">
    <property type="entry name" value="Acyl_transf_3_dom"/>
</dbReference>
<evidence type="ECO:0000313" key="12">
    <source>
        <dbReference type="EMBL" id="PWZ77293.1"/>
    </source>
</evidence>